<sequence>MVIVVEANKYNDHMSVKSSSLKDGIFKHYHLKKFSQGDDEVTNQLHQSNRMYENGHYLSITLT</sequence>
<reference evidence="1 2" key="2">
    <citation type="journal article" date="2022" name="Mol. Biol. Evol.">
        <title>Comparative Genomics Reveals Insights into the Divergent Evolution of Astigmatic Mites and Household Pest Adaptations.</title>
        <authorList>
            <person name="Xiong Q."/>
            <person name="Wan A.T."/>
            <person name="Liu X."/>
            <person name="Fung C.S."/>
            <person name="Xiao X."/>
            <person name="Malainual N."/>
            <person name="Hou J."/>
            <person name="Wang L."/>
            <person name="Wang M."/>
            <person name="Yang K.Y."/>
            <person name="Cui Y."/>
            <person name="Leung E.L."/>
            <person name="Nong W."/>
            <person name="Shin S.K."/>
            <person name="Au S.W."/>
            <person name="Jeong K.Y."/>
            <person name="Chew F.T."/>
            <person name="Hui J.H."/>
            <person name="Leung T.F."/>
            <person name="Tungtrongchitr A."/>
            <person name="Zhong N."/>
            <person name="Liu Z."/>
            <person name="Tsui S.K."/>
        </authorList>
    </citation>
    <scope>NUCLEOTIDE SEQUENCE [LARGE SCALE GENOMIC DNA]</scope>
    <source>
        <strain evidence="1">Derp</strain>
    </source>
</reference>
<evidence type="ECO:0000313" key="1">
    <source>
        <dbReference type="EMBL" id="KAH9415831.1"/>
    </source>
</evidence>
<protein>
    <submittedName>
        <fullName evidence="1">Uncharacterized protein</fullName>
    </submittedName>
</protein>
<evidence type="ECO:0000313" key="2">
    <source>
        <dbReference type="Proteomes" id="UP000887458"/>
    </source>
</evidence>
<proteinExistence type="predicted"/>
<comment type="caution">
    <text evidence="1">The sequence shown here is derived from an EMBL/GenBank/DDBJ whole genome shotgun (WGS) entry which is preliminary data.</text>
</comment>
<accession>A0ABQ8IZT8</accession>
<reference evidence="1 2" key="1">
    <citation type="journal article" date="2018" name="J. Allergy Clin. Immunol.">
        <title>High-quality assembly of Dermatophagoides pteronyssinus genome and transcriptome reveals a wide range of novel allergens.</title>
        <authorList>
            <person name="Liu X.Y."/>
            <person name="Yang K.Y."/>
            <person name="Wang M.Q."/>
            <person name="Kwok J.S."/>
            <person name="Zeng X."/>
            <person name="Yang Z."/>
            <person name="Xiao X.J."/>
            <person name="Lau C.P."/>
            <person name="Li Y."/>
            <person name="Huang Z.M."/>
            <person name="Ba J.G."/>
            <person name="Yim A.K."/>
            <person name="Ouyang C.Y."/>
            <person name="Ngai S.M."/>
            <person name="Chan T.F."/>
            <person name="Leung E.L."/>
            <person name="Liu L."/>
            <person name="Liu Z.G."/>
            <person name="Tsui S.K."/>
        </authorList>
    </citation>
    <scope>NUCLEOTIDE SEQUENCE [LARGE SCALE GENOMIC DNA]</scope>
    <source>
        <strain evidence="1">Derp</strain>
    </source>
</reference>
<gene>
    <name evidence="1" type="ORF">DERP_000325</name>
</gene>
<name>A0ABQ8IZT8_DERPT</name>
<keyword evidence="2" id="KW-1185">Reference proteome</keyword>
<dbReference type="EMBL" id="NJHN03000095">
    <property type="protein sequence ID" value="KAH9415831.1"/>
    <property type="molecule type" value="Genomic_DNA"/>
</dbReference>
<dbReference type="Proteomes" id="UP000887458">
    <property type="component" value="Unassembled WGS sequence"/>
</dbReference>
<organism evidence="1 2">
    <name type="scientific">Dermatophagoides pteronyssinus</name>
    <name type="common">European house dust mite</name>
    <dbReference type="NCBI Taxonomy" id="6956"/>
    <lineage>
        <taxon>Eukaryota</taxon>
        <taxon>Metazoa</taxon>
        <taxon>Ecdysozoa</taxon>
        <taxon>Arthropoda</taxon>
        <taxon>Chelicerata</taxon>
        <taxon>Arachnida</taxon>
        <taxon>Acari</taxon>
        <taxon>Acariformes</taxon>
        <taxon>Sarcoptiformes</taxon>
        <taxon>Astigmata</taxon>
        <taxon>Psoroptidia</taxon>
        <taxon>Analgoidea</taxon>
        <taxon>Pyroglyphidae</taxon>
        <taxon>Dermatophagoidinae</taxon>
        <taxon>Dermatophagoides</taxon>
    </lineage>
</organism>